<dbReference type="EMBL" id="JAYMGO010000013">
    <property type="protein sequence ID" value="KAL1262912.1"/>
    <property type="molecule type" value="Genomic_DNA"/>
</dbReference>
<accession>A0ABR3MCY0</accession>
<protein>
    <submittedName>
        <fullName evidence="1">Uncharacterized protein</fullName>
    </submittedName>
</protein>
<dbReference type="Proteomes" id="UP001558613">
    <property type="component" value="Unassembled WGS sequence"/>
</dbReference>
<comment type="caution">
    <text evidence="1">The sequence shown here is derived from an EMBL/GenBank/DDBJ whole genome shotgun (WGS) entry which is preliminary data.</text>
</comment>
<keyword evidence="2" id="KW-1185">Reference proteome</keyword>
<sequence>MSVRGGRTVHLMSFLQGAVLDSLIPSSSPIASQSPMSTPFALTPLVKMVGLVLEEQAPFSIEQKQGGLTQTPTPNHF</sequence>
<reference evidence="1 2" key="1">
    <citation type="submission" date="2023-09" db="EMBL/GenBank/DDBJ databases">
        <authorList>
            <person name="Wang M."/>
        </authorList>
    </citation>
    <scope>NUCLEOTIDE SEQUENCE [LARGE SCALE GENOMIC DNA]</scope>
    <source>
        <strain evidence="1">GT-2023</strain>
        <tissue evidence="1">Liver</tissue>
    </source>
</reference>
<proteinExistence type="predicted"/>
<gene>
    <name evidence="1" type="ORF">QQF64_005651</name>
</gene>
<name>A0ABR3MCY0_9TELE</name>
<evidence type="ECO:0000313" key="2">
    <source>
        <dbReference type="Proteomes" id="UP001558613"/>
    </source>
</evidence>
<organism evidence="1 2">
    <name type="scientific">Cirrhinus molitorella</name>
    <name type="common">mud carp</name>
    <dbReference type="NCBI Taxonomy" id="172907"/>
    <lineage>
        <taxon>Eukaryota</taxon>
        <taxon>Metazoa</taxon>
        <taxon>Chordata</taxon>
        <taxon>Craniata</taxon>
        <taxon>Vertebrata</taxon>
        <taxon>Euteleostomi</taxon>
        <taxon>Actinopterygii</taxon>
        <taxon>Neopterygii</taxon>
        <taxon>Teleostei</taxon>
        <taxon>Ostariophysi</taxon>
        <taxon>Cypriniformes</taxon>
        <taxon>Cyprinidae</taxon>
        <taxon>Labeoninae</taxon>
        <taxon>Labeonini</taxon>
        <taxon>Cirrhinus</taxon>
    </lineage>
</organism>
<evidence type="ECO:0000313" key="1">
    <source>
        <dbReference type="EMBL" id="KAL1262912.1"/>
    </source>
</evidence>